<feature type="transmembrane region" description="Helical" evidence="1">
    <location>
        <begin position="57"/>
        <end position="81"/>
    </location>
</feature>
<keyword evidence="1" id="KW-1133">Transmembrane helix</keyword>
<dbReference type="AlphaFoldDB" id="A0A0U2Z4J5"/>
<accession>A0A0U2Z4J5</accession>
<keyword evidence="1" id="KW-0812">Transmembrane</keyword>
<name>A0A0U2Z4J5_9BACL</name>
<feature type="transmembrane region" description="Helical" evidence="1">
    <location>
        <begin position="30"/>
        <end position="50"/>
    </location>
</feature>
<sequence length="84" mass="9053">MNSGTISVAAFLISLAVYTIWFFNENLFSNIAMIVAVALPLIGIVAALFAKNRSLRVVGLVGNSLVLLLAVVLPFISTLFWKTP</sequence>
<keyword evidence="1" id="KW-0472">Membrane</keyword>
<organism evidence="2 3">
    <name type="scientific">Planococcus rifietoensis</name>
    <dbReference type="NCBI Taxonomy" id="200991"/>
    <lineage>
        <taxon>Bacteria</taxon>
        <taxon>Bacillati</taxon>
        <taxon>Bacillota</taxon>
        <taxon>Bacilli</taxon>
        <taxon>Bacillales</taxon>
        <taxon>Caryophanaceae</taxon>
        <taxon>Planococcus</taxon>
    </lineage>
</organism>
<evidence type="ECO:0000313" key="3">
    <source>
        <dbReference type="Proteomes" id="UP000067683"/>
    </source>
</evidence>
<gene>
    <name evidence="2" type="ORF">AUC31_01955</name>
</gene>
<proteinExistence type="predicted"/>
<dbReference type="Proteomes" id="UP000067683">
    <property type="component" value="Chromosome"/>
</dbReference>
<evidence type="ECO:0000256" key="1">
    <source>
        <dbReference type="SAM" id="Phobius"/>
    </source>
</evidence>
<reference evidence="2" key="1">
    <citation type="submission" date="2016-01" db="EMBL/GenBank/DDBJ databases">
        <title>Complete genome of Planococcus rifietoensis type strain M8.</title>
        <authorList>
            <person name="See-Too W.S."/>
        </authorList>
    </citation>
    <scope>NUCLEOTIDE SEQUENCE [LARGE SCALE GENOMIC DNA]</scope>
    <source>
        <strain evidence="2">M8</strain>
    </source>
</reference>
<dbReference type="OrthoDB" id="2973115at2"/>
<keyword evidence="3" id="KW-1185">Reference proteome</keyword>
<evidence type="ECO:0000313" key="2">
    <source>
        <dbReference type="EMBL" id="ALS74092.1"/>
    </source>
</evidence>
<feature type="transmembrane region" description="Helical" evidence="1">
    <location>
        <begin position="7"/>
        <end position="24"/>
    </location>
</feature>
<dbReference type="EMBL" id="CP013659">
    <property type="protein sequence ID" value="ALS74092.1"/>
    <property type="molecule type" value="Genomic_DNA"/>
</dbReference>
<dbReference type="KEGG" id="prt:AUC31_01955"/>
<dbReference type="RefSeq" id="WP_058380800.1">
    <property type="nucleotide sequence ID" value="NZ_CP013659.2"/>
</dbReference>
<dbReference type="STRING" id="200991.AUC31_01955"/>
<protein>
    <submittedName>
        <fullName evidence="2">Uncharacterized protein</fullName>
    </submittedName>
</protein>